<reference evidence="2" key="1">
    <citation type="journal article" date="2021" name="IMA Fungus">
        <title>Genomic characterization of three marine fungi, including Emericellopsis atlantica sp. nov. with signatures of a generalist lifestyle and marine biomass degradation.</title>
        <authorList>
            <person name="Hagestad O.C."/>
            <person name="Hou L."/>
            <person name="Andersen J.H."/>
            <person name="Hansen E.H."/>
            <person name="Altermark B."/>
            <person name="Li C."/>
            <person name="Kuhnert E."/>
            <person name="Cox R.J."/>
            <person name="Crous P.W."/>
            <person name="Spatafora J.W."/>
            <person name="Lail K."/>
            <person name="Amirebrahimi M."/>
            <person name="Lipzen A."/>
            <person name="Pangilinan J."/>
            <person name="Andreopoulos W."/>
            <person name="Hayes R.D."/>
            <person name="Ng V."/>
            <person name="Grigoriev I.V."/>
            <person name="Jackson S.A."/>
            <person name="Sutton T.D.S."/>
            <person name="Dobson A.D.W."/>
            <person name="Rama T."/>
        </authorList>
    </citation>
    <scope>NUCLEOTIDE SEQUENCE</scope>
    <source>
        <strain evidence="2">TRa018bII</strain>
    </source>
</reference>
<evidence type="ECO:0008006" key="4">
    <source>
        <dbReference type="Google" id="ProtNLM"/>
    </source>
</evidence>
<dbReference type="Pfam" id="PF14273">
    <property type="entry name" value="DUF4360"/>
    <property type="match status" value="1"/>
</dbReference>
<dbReference type="Proteomes" id="UP000824998">
    <property type="component" value="Unassembled WGS sequence"/>
</dbReference>
<keyword evidence="3" id="KW-1185">Reference proteome</keyword>
<dbReference type="InterPro" id="IPR025649">
    <property type="entry name" value="DUF4360"/>
</dbReference>
<dbReference type="PANTHER" id="PTHR38847">
    <property type="match status" value="1"/>
</dbReference>
<name>A0A9P7YGR6_9HELO</name>
<feature type="signal peptide" evidence="1">
    <location>
        <begin position="1"/>
        <end position="21"/>
    </location>
</feature>
<evidence type="ECO:0000256" key="1">
    <source>
        <dbReference type="SAM" id="SignalP"/>
    </source>
</evidence>
<feature type="chain" id="PRO_5040453341" description="Secreted protein" evidence="1">
    <location>
        <begin position="22"/>
        <end position="190"/>
    </location>
</feature>
<evidence type="ECO:0000313" key="3">
    <source>
        <dbReference type="Proteomes" id="UP000824998"/>
    </source>
</evidence>
<dbReference type="EMBL" id="MU251533">
    <property type="protein sequence ID" value="KAG9232713.1"/>
    <property type="molecule type" value="Genomic_DNA"/>
</dbReference>
<gene>
    <name evidence="2" type="ORF">BJ875DRAFT_544306</name>
</gene>
<protein>
    <recommendedName>
        <fullName evidence="4">Secreted protein</fullName>
    </recommendedName>
</protein>
<comment type="caution">
    <text evidence="2">The sequence shown here is derived from an EMBL/GenBank/DDBJ whole genome shotgun (WGS) entry which is preliminary data.</text>
</comment>
<evidence type="ECO:0000313" key="2">
    <source>
        <dbReference type="EMBL" id="KAG9232713.1"/>
    </source>
</evidence>
<keyword evidence="1" id="KW-0732">Signal</keyword>
<proteinExistence type="predicted"/>
<dbReference type="AlphaFoldDB" id="A0A9P7YGR6"/>
<dbReference type="PANTHER" id="PTHR38847:SF1">
    <property type="entry name" value="PSEUDOURIDINE SYNTHASE RSUA_RLUA-LIKE DOMAIN-CONTAINING PROTEIN"/>
    <property type="match status" value="1"/>
</dbReference>
<accession>A0A9P7YGR6</accession>
<dbReference type="OrthoDB" id="152248at2759"/>
<sequence>MLTNFFTASVAALSLLSAASAQDLSAVSIRGVTHGGQACPQGSTDFSISADKYSITTRYTAFSMSLTSGSFSRKNCQINLDIQYPSGLQYAIVDTTFKDTANIQGGTGARHSVLYYFSGNAEQNTCAKYYSGPMSGDFTYKETISSPVWSPCGSRLPLNINNAVVLSSHGDGDAYFNSKVTVSGLIWRDC</sequence>
<organism evidence="2 3">
    <name type="scientific">Amylocarpus encephaloides</name>
    <dbReference type="NCBI Taxonomy" id="45428"/>
    <lineage>
        <taxon>Eukaryota</taxon>
        <taxon>Fungi</taxon>
        <taxon>Dikarya</taxon>
        <taxon>Ascomycota</taxon>
        <taxon>Pezizomycotina</taxon>
        <taxon>Leotiomycetes</taxon>
        <taxon>Helotiales</taxon>
        <taxon>Helotiales incertae sedis</taxon>
        <taxon>Amylocarpus</taxon>
    </lineage>
</organism>